<dbReference type="OrthoDB" id="8781863at2"/>
<name>A0A4R5W0G0_9BURK</name>
<keyword evidence="3" id="KW-1185">Reference proteome</keyword>
<proteinExistence type="predicted"/>
<evidence type="ECO:0000313" key="2">
    <source>
        <dbReference type="EMBL" id="TDK65358.1"/>
    </source>
</evidence>
<dbReference type="RefSeq" id="WP_133329243.1">
    <property type="nucleotide sequence ID" value="NZ_SMYL01000006.1"/>
</dbReference>
<sequence length="126" mass="12303">MNSFVKSLAVIASLTLAAASFAQTAPTAPTAATAKTAATTAASTAAAPAATSASNAANSAASTAKTKAKVAAAGGSADKVWLNTKSNVYHCFGTKSYGTTKVGEYLSEADAKAKGARADHGKACSK</sequence>
<dbReference type="AlphaFoldDB" id="A0A4R5W0G0"/>
<gene>
    <name evidence="2" type="ORF">E2I14_13125</name>
</gene>
<feature type="chain" id="PRO_5020857971" evidence="1">
    <location>
        <begin position="23"/>
        <end position="126"/>
    </location>
</feature>
<dbReference type="Proteomes" id="UP000294829">
    <property type="component" value="Unassembled WGS sequence"/>
</dbReference>
<evidence type="ECO:0000256" key="1">
    <source>
        <dbReference type="SAM" id="SignalP"/>
    </source>
</evidence>
<dbReference type="EMBL" id="SMYL01000006">
    <property type="protein sequence ID" value="TDK65358.1"/>
    <property type="molecule type" value="Genomic_DNA"/>
</dbReference>
<evidence type="ECO:0000313" key="3">
    <source>
        <dbReference type="Proteomes" id="UP000294829"/>
    </source>
</evidence>
<feature type="signal peptide" evidence="1">
    <location>
        <begin position="1"/>
        <end position="22"/>
    </location>
</feature>
<comment type="caution">
    <text evidence="2">The sequence shown here is derived from an EMBL/GenBank/DDBJ whole genome shotgun (WGS) entry which is preliminary data.</text>
</comment>
<reference evidence="2 3" key="1">
    <citation type="submission" date="2019-03" db="EMBL/GenBank/DDBJ databases">
        <title>Sapientia aquatica gen. nov., sp. nov., isolated from a crater lake.</title>
        <authorList>
            <person name="Felfoldi T."/>
            <person name="Szabo A."/>
            <person name="Toth E."/>
            <person name="Schumann P."/>
            <person name="Keki Z."/>
            <person name="Marialigeti K."/>
            <person name="Mathe I."/>
        </authorList>
    </citation>
    <scope>NUCLEOTIDE SEQUENCE [LARGE SCALE GENOMIC DNA]</scope>
    <source>
        <strain evidence="2 3">SA-152</strain>
    </source>
</reference>
<protein>
    <submittedName>
        <fullName evidence="2">Uncharacterized protein</fullName>
    </submittedName>
</protein>
<organism evidence="2 3">
    <name type="scientific">Sapientia aquatica</name>
    <dbReference type="NCBI Taxonomy" id="1549640"/>
    <lineage>
        <taxon>Bacteria</taxon>
        <taxon>Pseudomonadati</taxon>
        <taxon>Pseudomonadota</taxon>
        <taxon>Betaproteobacteria</taxon>
        <taxon>Burkholderiales</taxon>
        <taxon>Oxalobacteraceae</taxon>
        <taxon>Sapientia</taxon>
    </lineage>
</organism>
<accession>A0A4R5W0G0</accession>
<keyword evidence="1" id="KW-0732">Signal</keyword>